<dbReference type="Proteomes" id="UP000239867">
    <property type="component" value="Chromosome"/>
</dbReference>
<dbReference type="PIRSF" id="PIRSF001549">
    <property type="entry name" value="His-tRNA_synth"/>
    <property type="match status" value="1"/>
</dbReference>
<dbReference type="Pfam" id="PF03129">
    <property type="entry name" value="HGTP_anticodon"/>
    <property type="match status" value="1"/>
</dbReference>
<dbReference type="InterPro" id="IPR015807">
    <property type="entry name" value="His-tRNA-ligase"/>
</dbReference>
<dbReference type="InterPro" id="IPR045864">
    <property type="entry name" value="aa-tRNA-synth_II/BPL/LPL"/>
</dbReference>
<dbReference type="InterPro" id="IPR036621">
    <property type="entry name" value="Anticodon-bd_dom_sf"/>
</dbReference>
<evidence type="ECO:0000256" key="4">
    <source>
        <dbReference type="ARBA" id="ARBA00022741"/>
    </source>
</evidence>
<evidence type="ECO:0000256" key="9">
    <source>
        <dbReference type="PIRSR" id="PIRSR001549-1"/>
    </source>
</evidence>
<dbReference type="RefSeq" id="WP_104935970.1">
    <property type="nucleotide sequence ID" value="NZ_CP021255.1"/>
</dbReference>
<dbReference type="InterPro" id="IPR041715">
    <property type="entry name" value="HisRS-like_core"/>
</dbReference>
<evidence type="ECO:0000256" key="6">
    <source>
        <dbReference type="ARBA" id="ARBA00023146"/>
    </source>
</evidence>
<dbReference type="HAMAP" id="MF_00127">
    <property type="entry name" value="His_tRNA_synth"/>
    <property type="match status" value="1"/>
</dbReference>
<feature type="binding site" evidence="9">
    <location>
        <position position="124"/>
    </location>
    <ligand>
        <name>L-histidine</name>
        <dbReference type="ChEBI" id="CHEBI:57595"/>
    </ligand>
</feature>
<dbReference type="InterPro" id="IPR004516">
    <property type="entry name" value="HisRS/HisZ"/>
</dbReference>
<dbReference type="Pfam" id="PF13393">
    <property type="entry name" value="tRNA-synt_His"/>
    <property type="match status" value="2"/>
</dbReference>
<protein>
    <recommendedName>
        <fullName evidence="8">Histidine--tRNA ligase</fullName>
        <ecNumber evidence="8">6.1.1.21</ecNumber>
    </recommendedName>
    <alternativeName>
        <fullName evidence="8">Histidyl-tRNA synthetase</fullName>
        <shortName evidence="8">HisRS</shortName>
    </alternativeName>
</protein>
<dbReference type="GO" id="GO:0006427">
    <property type="term" value="P:histidyl-tRNA aminoacylation"/>
    <property type="evidence" value="ECO:0007669"/>
    <property type="project" value="UniProtKB-UniRule"/>
</dbReference>
<dbReference type="PANTHER" id="PTHR43707:SF1">
    <property type="entry name" value="HISTIDINE--TRNA LIGASE, MITOCHONDRIAL-RELATED"/>
    <property type="match status" value="1"/>
</dbReference>
<dbReference type="OrthoDB" id="9800814at2"/>
<evidence type="ECO:0000313" key="12">
    <source>
        <dbReference type="Proteomes" id="UP000239867"/>
    </source>
</evidence>
<dbReference type="KEGG" id="deo:CAY53_03570"/>
<feature type="binding site" evidence="9">
    <location>
        <position position="254"/>
    </location>
    <ligand>
        <name>L-histidine</name>
        <dbReference type="ChEBI" id="CHEBI:57595"/>
    </ligand>
</feature>
<dbReference type="SUPFAM" id="SSF52954">
    <property type="entry name" value="Class II aaRS ABD-related"/>
    <property type="match status" value="1"/>
</dbReference>
<gene>
    <name evidence="8" type="primary">hisS</name>
    <name evidence="11" type="ORF">CAY53_03570</name>
</gene>
<keyword evidence="5 8" id="KW-0648">Protein biosynthesis</keyword>
<evidence type="ECO:0000256" key="2">
    <source>
        <dbReference type="ARBA" id="ARBA00011738"/>
    </source>
</evidence>
<feature type="binding site" evidence="9">
    <location>
        <begin position="258"/>
        <end position="259"/>
    </location>
    <ligand>
        <name>L-histidine</name>
        <dbReference type="ChEBI" id="CHEBI:57595"/>
    </ligand>
</feature>
<sequence>MTTLQAINGFKDILPDQIHLWQRLESCATGICRRFGLREIRTPILEKTELFVRSIGEATDVVEKEMYTFADKGLTMRPEATASIMRAFIEHGMHVQQPVQRFYTLGPMFRHERPQKGRLRQFHQFDAEIIGPVEPEQDAELIAMGHMLFHELGVDVSLELNSMGCPRCRPAFRQVLIERLAGVQDQLCEDCRRRLHTNPLRVLDCKKPGCRALVADAPSIQDALCDECRAHFAAVRETLEMLGIPYNLNRFMVRGLDYYTRTTFEFVTDRLGAQSAVGGGGRYDGLIADLGGPKVAGIGFAIGMERLILLMEQNEQAAGSGDTDLYLAALGPEALRHCTLLAQLLRQKGLHVAIDYSGRSLKGQMKIADRLQARYTLIVGGQEWERKEAILRDMRTQEQRPFSLAEEAEGQNLRLCELVRAMGAA</sequence>
<comment type="subcellular location">
    <subcellularLocation>
        <location evidence="8">Cytoplasm</location>
    </subcellularLocation>
</comment>
<dbReference type="InterPro" id="IPR006195">
    <property type="entry name" value="aa-tRNA-synth_II"/>
</dbReference>
<keyword evidence="6 8" id="KW-0030">Aminoacyl-tRNA synthetase</keyword>
<evidence type="ECO:0000256" key="7">
    <source>
        <dbReference type="ARBA" id="ARBA00047639"/>
    </source>
</evidence>
<feature type="binding site" evidence="9">
    <location>
        <begin position="79"/>
        <end position="81"/>
    </location>
    <ligand>
        <name>L-histidine</name>
        <dbReference type="ChEBI" id="CHEBI:57595"/>
    </ligand>
</feature>
<keyword evidence="8" id="KW-0963">Cytoplasm</keyword>
<dbReference type="PROSITE" id="PS50862">
    <property type="entry name" value="AA_TRNA_LIGASE_II"/>
    <property type="match status" value="1"/>
</dbReference>
<keyword evidence="12" id="KW-1185">Reference proteome</keyword>
<comment type="catalytic activity">
    <reaction evidence="7 8">
        <text>tRNA(His) + L-histidine + ATP = L-histidyl-tRNA(His) + AMP + diphosphate + H(+)</text>
        <dbReference type="Rhea" id="RHEA:17313"/>
        <dbReference type="Rhea" id="RHEA-COMP:9665"/>
        <dbReference type="Rhea" id="RHEA-COMP:9689"/>
        <dbReference type="ChEBI" id="CHEBI:15378"/>
        <dbReference type="ChEBI" id="CHEBI:30616"/>
        <dbReference type="ChEBI" id="CHEBI:33019"/>
        <dbReference type="ChEBI" id="CHEBI:57595"/>
        <dbReference type="ChEBI" id="CHEBI:78442"/>
        <dbReference type="ChEBI" id="CHEBI:78527"/>
        <dbReference type="ChEBI" id="CHEBI:456215"/>
        <dbReference type="EC" id="6.1.1.21"/>
    </reaction>
</comment>
<keyword evidence="4 8" id="KW-0547">Nucleotide-binding</keyword>
<organism evidence="11 12">
    <name type="scientific">Desulfobulbus oralis</name>
    <dbReference type="NCBI Taxonomy" id="1986146"/>
    <lineage>
        <taxon>Bacteria</taxon>
        <taxon>Pseudomonadati</taxon>
        <taxon>Thermodesulfobacteriota</taxon>
        <taxon>Desulfobulbia</taxon>
        <taxon>Desulfobulbales</taxon>
        <taxon>Desulfobulbaceae</taxon>
        <taxon>Desulfobulbus</taxon>
    </lineage>
</organism>
<evidence type="ECO:0000313" key="11">
    <source>
        <dbReference type="EMBL" id="AVD70675.1"/>
    </source>
</evidence>
<reference evidence="11" key="1">
    <citation type="submission" date="2017-05" db="EMBL/GenBank/DDBJ databases">
        <authorList>
            <person name="Song R."/>
            <person name="Chenine A.L."/>
            <person name="Ruprecht R.M."/>
        </authorList>
    </citation>
    <scope>NUCLEOTIDE SEQUENCE</scope>
    <source>
        <strain evidence="11">ORNL</strain>
    </source>
</reference>
<keyword evidence="3 8" id="KW-0436">Ligase</keyword>
<dbReference type="NCBIfam" id="TIGR00442">
    <property type="entry name" value="hisS"/>
    <property type="match status" value="1"/>
</dbReference>
<name>A0A2L1GLX0_9BACT</name>
<comment type="subunit">
    <text evidence="2 8">Homodimer.</text>
</comment>
<dbReference type="SUPFAM" id="SSF55681">
    <property type="entry name" value="Class II aaRS and biotin synthetases"/>
    <property type="match status" value="1"/>
</dbReference>
<dbReference type="AlphaFoldDB" id="A0A2L1GLX0"/>
<evidence type="ECO:0000256" key="5">
    <source>
        <dbReference type="ARBA" id="ARBA00022917"/>
    </source>
</evidence>
<dbReference type="GO" id="GO:0005524">
    <property type="term" value="F:ATP binding"/>
    <property type="evidence" value="ECO:0007669"/>
    <property type="project" value="UniProtKB-UniRule"/>
</dbReference>
<feature type="binding site" evidence="9">
    <location>
        <position position="110"/>
    </location>
    <ligand>
        <name>L-histidine</name>
        <dbReference type="ChEBI" id="CHEBI:57595"/>
    </ligand>
</feature>
<dbReference type="GO" id="GO:0005737">
    <property type="term" value="C:cytoplasm"/>
    <property type="evidence" value="ECO:0007669"/>
    <property type="project" value="UniProtKB-SubCell"/>
</dbReference>
<accession>A0A2L1GLX0</accession>
<proteinExistence type="inferred from homology"/>
<dbReference type="PANTHER" id="PTHR43707">
    <property type="entry name" value="HISTIDYL-TRNA SYNTHETASE"/>
    <property type="match status" value="1"/>
</dbReference>
<keyword evidence="8" id="KW-0067">ATP-binding</keyword>
<evidence type="ECO:0000256" key="3">
    <source>
        <dbReference type="ARBA" id="ARBA00022598"/>
    </source>
</evidence>
<evidence type="ECO:0000256" key="1">
    <source>
        <dbReference type="ARBA" id="ARBA00008226"/>
    </source>
</evidence>
<reference evidence="11" key="2">
    <citation type="journal article" date="2018" name="MBio">
        <title>Insights into the evolution of host association through the isolation and characterization of a novel human periodontal pathobiont, Desulfobulbus oralis.</title>
        <authorList>
            <person name="Cross K.L."/>
            <person name="Chirania P."/>
            <person name="Xiong W."/>
            <person name="Beall C.J."/>
            <person name="Elkins J.G."/>
            <person name="Giannone R.J."/>
            <person name="Griffen A.L."/>
            <person name="Guss A.M."/>
            <person name="Hettich R.L."/>
            <person name="Joshi S.S."/>
            <person name="Mokrzan E.M."/>
            <person name="Martin R.K."/>
            <person name="Zhulin I.B."/>
            <person name="Leys E.J."/>
            <person name="Podar M."/>
        </authorList>
    </citation>
    <scope>NUCLEOTIDE SEQUENCE [LARGE SCALE GENOMIC DNA]</scope>
    <source>
        <strain evidence="11">ORNL</strain>
    </source>
</reference>
<feature type="domain" description="Aminoacyl-transfer RNA synthetases class-II family profile" evidence="10">
    <location>
        <begin position="1"/>
        <end position="332"/>
    </location>
</feature>
<dbReference type="CDD" id="cd00773">
    <property type="entry name" value="HisRS-like_core"/>
    <property type="match status" value="1"/>
</dbReference>
<dbReference type="Gene3D" id="3.30.930.10">
    <property type="entry name" value="Bira Bifunctional Protein, Domain 2"/>
    <property type="match status" value="1"/>
</dbReference>
<dbReference type="EMBL" id="CP021255">
    <property type="protein sequence ID" value="AVD70675.1"/>
    <property type="molecule type" value="Genomic_DNA"/>
</dbReference>
<dbReference type="Gene3D" id="3.40.50.800">
    <property type="entry name" value="Anticodon-binding domain"/>
    <property type="match status" value="1"/>
</dbReference>
<evidence type="ECO:0000259" key="10">
    <source>
        <dbReference type="PROSITE" id="PS50862"/>
    </source>
</evidence>
<dbReference type="EC" id="6.1.1.21" evidence="8"/>
<dbReference type="GO" id="GO:0004821">
    <property type="term" value="F:histidine-tRNA ligase activity"/>
    <property type="evidence" value="ECO:0007669"/>
    <property type="project" value="UniProtKB-UniRule"/>
</dbReference>
<feature type="binding site" evidence="9">
    <location>
        <position position="128"/>
    </location>
    <ligand>
        <name>L-histidine</name>
        <dbReference type="ChEBI" id="CHEBI:57595"/>
    </ligand>
</feature>
<comment type="similarity">
    <text evidence="1 8">Belongs to the class-II aminoacyl-tRNA synthetase family.</text>
</comment>
<evidence type="ECO:0000256" key="8">
    <source>
        <dbReference type="HAMAP-Rule" id="MF_00127"/>
    </source>
</evidence>
<dbReference type="InterPro" id="IPR004154">
    <property type="entry name" value="Anticodon-bd"/>
</dbReference>